<sequence>MPATTDSSNTVRYRERLWPTFGWWFVAAFLSAMTAAIVFPVWSWGAIVVPIVVFALVAVWLRSASAVIIVSDTEFIAGPAHIERSFIAEAQPCDKAQSFAERGPLLDALAFLMLRPWEPLLVKVIIDDPDDPTPYWLVSSKDPQALAAALNSQR</sequence>
<evidence type="ECO:0000313" key="3">
    <source>
        <dbReference type="EMBL" id="QIN28205.1"/>
    </source>
</evidence>
<reference evidence="3 5" key="2">
    <citation type="submission" date="2019-02" db="EMBL/GenBank/DDBJ databases">
        <title>Complete Genome Sequence and Methylome Analysis of Brevibacterium luteolum NEB1784.</title>
        <authorList>
            <person name="Fomenkov A."/>
            <person name="Roberts R.J."/>
        </authorList>
    </citation>
    <scope>NUCLEOTIDE SEQUENCE [LARGE SCALE GENOMIC DNA]</scope>
    <source>
        <strain evidence="3 5">NEB1784</strain>
    </source>
</reference>
<evidence type="ECO:0000313" key="5">
    <source>
        <dbReference type="Proteomes" id="UP000501518"/>
    </source>
</evidence>
<dbReference type="GeneID" id="86842229"/>
<feature type="transmembrane region" description="Helical" evidence="1">
    <location>
        <begin position="21"/>
        <end position="38"/>
    </location>
</feature>
<dbReference type="Pfam" id="PF11292">
    <property type="entry name" value="DUF3093"/>
    <property type="match status" value="1"/>
</dbReference>
<evidence type="ECO:0000256" key="1">
    <source>
        <dbReference type="SAM" id="Phobius"/>
    </source>
</evidence>
<keyword evidence="1" id="KW-0812">Transmembrane</keyword>
<keyword evidence="1" id="KW-1133">Transmembrane helix</keyword>
<dbReference type="EMBL" id="PNFZ01000001">
    <property type="protein sequence ID" value="PMB99446.1"/>
    <property type="molecule type" value="Genomic_DNA"/>
</dbReference>
<reference evidence="2 4" key="1">
    <citation type="submission" date="2017-09" db="EMBL/GenBank/DDBJ databases">
        <title>Bacterial strain isolated from the female urinary microbiota.</title>
        <authorList>
            <person name="Thomas-White K."/>
            <person name="Kumar N."/>
            <person name="Forster S."/>
            <person name="Putonti C."/>
            <person name="Lawley T."/>
            <person name="Wolfe A.J."/>
        </authorList>
    </citation>
    <scope>NUCLEOTIDE SEQUENCE [LARGE SCALE GENOMIC DNA]</scope>
    <source>
        <strain evidence="2 4">UMB0680</strain>
    </source>
</reference>
<feature type="transmembrane region" description="Helical" evidence="1">
    <location>
        <begin position="44"/>
        <end position="61"/>
    </location>
</feature>
<organism evidence="2 4">
    <name type="scientific">Brevibacterium luteolum</name>
    <dbReference type="NCBI Taxonomy" id="199591"/>
    <lineage>
        <taxon>Bacteria</taxon>
        <taxon>Bacillati</taxon>
        <taxon>Actinomycetota</taxon>
        <taxon>Actinomycetes</taxon>
        <taxon>Micrococcales</taxon>
        <taxon>Brevibacteriaceae</taxon>
        <taxon>Brevibacterium</taxon>
    </lineage>
</organism>
<keyword evidence="1" id="KW-0472">Membrane</keyword>
<protein>
    <submittedName>
        <fullName evidence="2">DUF3093 domain-containing protein</fullName>
    </submittedName>
</protein>
<dbReference type="KEGG" id="blut:EW640_02105"/>
<dbReference type="InterPro" id="IPR021443">
    <property type="entry name" value="DUF3093"/>
</dbReference>
<proteinExistence type="predicted"/>
<accession>A0A2N6PL94</accession>
<dbReference type="EMBL" id="CP035810">
    <property type="protein sequence ID" value="QIN28205.1"/>
    <property type="molecule type" value="Genomic_DNA"/>
</dbReference>
<keyword evidence="4" id="KW-1185">Reference proteome</keyword>
<evidence type="ECO:0000313" key="2">
    <source>
        <dbReference type="EMBL" id="PMB99446.1"/>
    </source>
</evidence>
<dbReference type="RefSeq" id="WP_102160500.1">
    <property type="nucleotide sequence ID" value="NZ_CP035810.1"/>
</dbReference>
<dbReference type="Proteomes" id="UP000235703">
    <property type="component" value="Unassembled WGS sequence"/>
</dbReference>
<evidence type="ECO:0000313" key="4">
    <source>
        <dbReference type="Proteomes" id="UP000235703"/>
    </source>
</evidence>
<gene>
    <name evidence="2" type="ORF">CJ198_02705</name>
    <name evidence="3" type="ORF">EW640_02105</name>
</gene>
<name>A0A2N6PL94_9MICO</name>
<dbReference type="OrthoDB" id="3217020at2"/>
<dbReference type="Proteomes" id="UP000501518">
    <property type="component" value="Chromosome"/>
</dbReference>
<dbReference type="AlphaFoldDB" id="A0A2N6PL94"/>